<evidence type="ECO:0000313" key="3">
    <source>
        <dbReference type="EMBL" id="CAL6067842.1"/>
    </source>
</evidence>
<comment type="caution">
    <text evidence="2">The sequence shown here is derived from an EMBL/GenBank/DDBJ whole genome shotgun (WGS) entry which is preliminary data.</text>
</comment>
<dbReference type="InterPro" id="IPR001611">
    <property type="entry name" value="Leu-rich_rpt"/>
</dbReference>
<reference evidence="3 4" key="2">
    <citation type="submission" date="2024-07" db="EMBL/GenBank/DDBJ databases">
        <authorList>
            <person name="Akdeniz Z."/>
        </authorList>
    </citation>
    <scope>NUCLEOTIDE SEQUENCE [LARGE SCALE GENOMIC DNA]</scope>
</reference>
<protein>
    <submittedName>
        <fullName evidence="2">Leucine-rich repeat domain superfamily</fullName>
    </submittedName>
    <submittedName>
        <fullName evidence="3">Leucine-rich_repeat domain superfamily</fullName>
    </submittedName>
</protein>
<evidence type="ECO:0000313" key="2">
    <source>
        <dbReference type="EMBL" id="CAI9913267.1"/>
    </source>
</evidence>
<gene>
    <name evidence="3" type="ORF">HINF_LOCUS53216</name>
    <name evidence="2" type="ORF">HINF_LOCUS912</name>
</gene>
<dbReference type="Proteomes" id="UP001642409">
    <property type="component" value="Unassembled WGS sequence"/>
</dbReference>
<accession>A0AA86N5A8</accession>
<organism evidence="2">
    <name type="scientific">Hexamita inflata</name>
    <dbReference type="NCBI Taxonomy" id="28002"/>
    <lineage>
        <taxon>Eukaryota</taxon>
        <taxon>Metamonada</taxon>
        <taxon>Diplomonadida</taxon>
        <taxon>Hexamitidae</taxon>
        <taxon>Hexamitinae</taxon>
        <taxon>Hexamita</taxon>
    </lineage>
</organism>
<name>A0AA86N5A8_9EUKA</name>
<feature type="compositionally biased region" description="Acidic residues" evidence="1">
    <location>
        <begin position="1"/>
        <end position="10"/>
    </location>
</feature>
<dbReference type="Gene3D" id="3.80.10.10">
    <property type="entry name" value="Ribonuclease Inhibitor"/>
    <property type="match status" value="1"/>
</dbReference>
<proteinExistence type="predicted"/>
<dbReference type="AlphaFoldDB" id="A0AA86N5A8"/>
<dbReference type="PROSITE" id="PS51450">
    <property type="entry name" value="LRR"/>
    <property type="match status" value="1"/>
</dbReference>
<keyword evidence="4" id="KW-1185">Reference proteome</keyword>
<dbReference type="EMBL" id="CATOUU010000022">
    <property type="protein sequence ID" value="CAI9913267.1"/>
    <property type="molecule type" value="Genomic_DNA"/>
</dbReference>
<reference evidence="2" key="1">
    <citation type="submission" date="2023-06" db="EMBL/GenBank/DDBJ databases">
        <authorList>
            <person name="Kurt Z."/>
        </authorList>
    </citation>
    <scope>NUCLEOTIDE SEQUENCE</scope>
</reference>
<dbReference type="SUPFAM" id="SSF52058">
    <property type="entry name" value="L domain-like"/>
    <property type="match status" value="1"/>
</dbReference>
<dbReference type="EMBL" id="CAXDID020000270">
    <property type="protein sequence ID" value="CAL6067842.1"/>
    <property type="molecule type" value="Genomic_DNA"/>
</dbReference>
<dbReference type="InterPro" id="IPR032675">
    <property type="entry name" value="LRR_dom_sf"/>
</dbReference>
<feature type="region of interest" description="Disordered" evidence="1">
    <location>
        <begin position="1"/>
        <end position="21"/>
    </location>
</feature>
<evidence type="ECO:0000256" key="1">
    <source>
        <dbReference type="SAM" id="MobiDB-lite"/>
    </source>
</evidence>
<evidence type="ECO:0000313" key="4">
    <source>
        <dbReference type="Proteomes" id="UP001642409"/>
    </source>
</evidence>
<sequence length="304" mass="36000">MSSEYILEDSESSKESIASQNSDDNTYYTPKYFMTTTVCNVVMVSNDPLLTSLKFIDQIIFLNDTTQPQYLSIENCPNIRFDRTPNLNLEQLIIYKCDLKKLRNVTRLNVQVMDFSYNLICDISDFGLFPEKSRAVYQLIALVLSYNEIVDISVFRRNKENGKLTLQYLQELELDNNKIINIDTLKPYLKHQHNLNTIYLHNNYIQDASSLKQYVIQNKICVNLNNQKQLNNQQQKYQNMYLTIKYTRKIRKIMFLQFNKISVSNFKVQIYKQLEVSIHNFSQFNDKIVVIFDSLNQQDRTYEQ</sequence>